<sequence length="265" mass="29413">MKPLPLAIALLGLFATLPARAETPEQKGLAIIQDAEKRGENFGDLSAEAQMLIRNGRGGEARRSLKIALLDLPGAASKSLTVVEAPKDVKGTALLTHTAADASDQQWIYLPAAGRTKRIASSGRSGPFMGSEFSFDDFSAQSTERYRYKWLRAAPCPAPAQGERCDLIERIPKESGSGYARQEIWMDQAQRRLYQADYYDAQNQRIKTLTAEGYRQYQGRFWRADRLLMSNARTGASTSLEWSDIRFGSGLREADFDLNRLGSAR</sequence>
<reference evidence="3 4" key="1">
    <citation type="submission" date="2018-10" db="EMBL/GenBank/DDBJ databases">
        <authorList>
            <person name="Chen W.-M."/>
        </authorList>
    </citation>
    <scope>NUCLEOTIDE SEQUENCE [LARGE SCALE GENOMIC DNA]</scope>
    <source>
        <strain evidence="3 4">THS-13</strain>
    </source>
</reference>
<dbReference type="EMBL" id="RJVO01000002">
    <property type="protein sequence ID" value="ROH91870.1"/>
    <property type="molecule type" value="Genomic_DNA"/>
</dbReference>
<feature type="chain" id="PRO_5018231565" evidence="1">
    <location>
        <begin position="22"/>
        <end position="265"/>
    </location>
</feature>
<dbReference type="Proteomes" id="UP000282106">
    <property type="component" value="Unassembled WGS sequence"/>
</dbReference>
<evidence type="ECO:0000313" key="3">
    <source>
        <dbReference type="EMBL" id="ROH91870.1"/>
    </source>
</evidence>
<keyword evidence="4" id="KW-1185">Reference proteome</keyword>
<keyword evidence="3" id="KW-0449">Lipoprotein</keyword>
<name>A0A3N0VGT7_9GAMM</name>
<proteinExistence type="predicted"/>
<comment type="caution">
    <text evidence="3">The sequence shown here is derived from an EMBL/GenBank/DDBJ whole genome shotgun (WGS) entry which is preliminary data.</text>
</comment>
<gene>
    <name evidence="3" type="ORF">ED208_05700</name>
</gene>
<dbReference type="RefSeq" id="WP_123210914.1">
    <property type="nucleotide sequence ID" value="NZ_RJVO01000002.1"/>
</dbReference>
<dbReference type="AlphaFoldDB" id="A0A3N0VGT7"/>
<organism evidence="3 4">
    <name type="scientific">Stagnimonas aquatica</name>
    <dbReference type="NCBI Taxonomy" id="2689987"/>
    <lineage>
        <taxon>Bacteria</taxon>
        <taxon>Pseudomonadati</taxon>
        <taxon>Pseudomonadota</taxon>
        <taxon>Gammaproteobacteria</taxon>
        <taxon>Nevskiales</taxon>
        <taxon>Nevskiaceae</taxon>
        <taxon>Stagnimonas</taxon>
    </lineage>
</organism>
<evidence type="ECO:0000259" key="2">
    <source>
        <dbReference type="Pfam" id="PF17131"/>
    </source>
</evidence>
<feature type="signal peptide" evidence="1">
    <location>
        <begin position="1"/>
        <end position="21"/>
    </location>
</feature>
<dbReference type="InParanoid" id="A0A3N0VGT7"/>
<protein>
    <submittedName>
        <fullName evidence="3">Outer membrane lipoprotein-sorting protein</fullName>
    </submittedName>
</protein>
<dbReference type="Pfam" id="PF17131">
    <property type="entry name" value="LolA_like"/>
    <property type="match status" value="1"/>
</dbReference>
<keyword evidence="1" id="KW-0732">Signal</keyword>
<evidence type="ECO:0000256" key="1">
    <source>
        <dbReference type="SAM" id="SignalP"/>
    </source>
</evidence>
<dbReference type="Gene3D" id="2.50.20.10">
    <property type="entry name" value="Lipoprotein localisation LolA/LolB/LppX"/>
    <property type="match status" value="1"/>
</dbReference>
<evidence type="ECO:0000313" key="4">
    <source>
        <dbReference type="Proteomes" id="UP000282106"/>
    </source>
</evidence>
<accession>A0A3N0VGT7</accession>
<feature type="domain" description="Uncharacterized protein TP-0789" evidence="2">
    <location>
        <begin position="77"/>
        <end position="261"/>
    </location>
</feature>
<dbReference type="InterPro" id="IPR033399">
    <property type="entry name" value="TP_0789-like"/>
</dbReference>
<dbReference type="CDD" id="cd16329">
    <property type="entry name" value="LolA_like"/>
    <property type="match status" value="1"/>
</dbReference>